<proteinExistence type="inferred from homology"/>
<dbReference type="InterPro" id="IPR019004">
    <property type="entry name" value="YqeY/Aim41"/>
</dbReference>
<dbReference type="InterPro" id="IPR042184">
    <property type="entry name" value="YqeY/Aim41_N"/>
</dbReference>
<dbReference type="GO" id="GO:0005739">
    <property type="term" value="C:mitochondrion"/>
    <property type="evidence" value="ECO:0007669"/>
    <property type="project" value="UniProtKB-SubCell"/>
</dbReference>
<gene>
    <name evidence="1 2" type="primary">AIM41</name>
    <name evidence="2" type="ORF">N0V83_010197</name>
</gene>
<dbReference type="Pfam" id="PF09424">
    <property type="entry name" value="YqeY"/>
    <property type="match status" value="1"/>
</dbReference>
<sequence>MSLFRPNLLRVGLPSASRPLCLRTAVRFSSTSTSEAIILPRLQSDLKNAMRAKNKPALNTIRALQAEIINASKTAKPITTDGAFYSLVQKQIKASNTAIGEFQAAKRDDLVAKEQEQLDVLQKYADEIPKVAESEIDDMIEKVVAGLEEGKRSFGAVMGKVMGAISGRPHDVEYVTKKIQETVGKK</sequence>
<dbReference type="OrthoDB" id="538640at2759"/>
<dbReference type="PANTHER" id="PTHR28055">
    <property type="entry name" value="ALTERED INHERITANCE OF MITOCHONDRIA PROTEIN 41, MITOCHONDRIAL"/>
    <property type="match status" value="1"/>
</dbReference>
<dbReference type="Gene3D" id="1.10.1510.10">
    <property type="entry name" value="Uncharacterised protein YqeY/AIM41 PF09424, N-terminal domain"/>
    <property type="match status" value="1"/>
</dbReference>
<comment type="caution">
    <text evidence="2">The sequence shown here is derived from an EMBL/GenBank/DDBJ whole genome shotgun (WGS) entry which is preliminary data.</text>
</comment>
<organism evidence="2 3">
    <name type="scientific">Neocucurbitaria cava</name>
    <dbReference type="NCBI Taxonomy" id="798079"/>
    <lineage>
        <taxon>Eukaryota</taxon>
        <taxon>Fungi</taxon>
        <taxon>Dikarya</taxon>
        <taxon>Ascomycota</taxon>
        <taxon>Pezizomycotina</taxon>
        <taxon>Dothideomycetes</taxon>
        <taxon>Pleosporomycetidae</taxon>
        <taxon>Pleosporales</taxon>
        <taxon>Pleosporineae</taxon>
        <taxon>Cucurbitariaceae</taxon>
        <taxon>Neocucurbitaria</taxon>
    </lineage>
</organism>
<keyword evidence="1" id="KW-0496">Mitochondrion</keyword>
<keyword evidence="3" id="KW-1185">Reference proteome</keyword>
<dbReference type="EMBL" id="JAPEUY010000020">
    <property type="protein sequence ID" value="KAJ4363077.1"/>
    <property type="molecule type" value="Genomic_DNA"/>
</dbReference>
<dbReference type="Proteomes" id="UP001140560">
    <property type="component" value="Unassembled WGS sequence"/>
</dbReference>
<dbReference type="SUPFAM" id="SSF89095">
    <property type="entry name" value="GatB/YqeY motif"/>
    <property type="match status" value="1"/>
</dbReference>
<reference evidence="2" key="1">
    <citation type="submission" date="2022-10" db="EMBL/GenBank/DDBJ databases">
        <title>Tapping the CABI collections for fungal endophytes: first genome assemblies for Collariella, Neodidymelliopsis, Ascochyta clinopodiicola, Didymella pomorum, Didymosphaeria variabile, Neocosmospora piperis and Neocucurbitaria cava.</title>
        <authorList>
            <person name="Hill R."/>
        </authorList>
    </citation>
    <scope>NUCLEOTIDE SEQUENCE</scope>
    <source>
        <strain evidence="2">IMI 356814</strain>
    </source>
</reference>
<dbReference type="Gene3D" id="1.10.10.410">
    <property type="match status" value="1"/>
</dbReference>
<protein>
    <recommendedName>
        <fullName evidence="1">Altered inheritance of mitochondria protein 41</fullName>
    </recommendedName>
</protein>
<evidence type="ECO:0000256" key="1">
    <source>
        <dbReference type="RuleBase" id="RU365099"/>
    </source>
</evidence>
<accession>A0A9W8Y099</accession>
<evidence type="ECO:0000313" key="2">
    <source>
        <dbReference type="EMBL" id="KAJ4363077.1"/>
    </source>
</evidence>
<comment type="subcellular location">
    <subcellularLocation>
        <location evidence="1">Mitochondrion</location>
    </subcellularLocation>
</comment>
<dbReference type="AlphaFoldDB" id="A0A9W8Y099"/>
<dbReference type="PANTHER" id="PTHR28055:SF1">
    <property type="entry name" value="ALTERED INHERITANCE OF MITOCHONDRIA PROTEIN 41, MITOCHONDRIAL"/>
    <property type="match status" value="1"/>
</dbReference>
<dbReference type="GO" id="GO:0016884">
    <property type="term" value="F:carbon-nitrogen ligase activity, with glutamine as amido-N-donor"/>
    <property type="evidence" value="ECO:0007669"/>
    <property type="project" value="UniProtKB-UniRule"/>
</dbReference>
<dbReference type="InterPro" id="IPR003789">
    <property type="entry name" value="Asn/Gln_tRNA_amidoTrase-B-like"/>
</dbReference>
<name>A0A9W8Y099_9PLEO</name>
<evidence type="ECO:0000313" key="3">
    <source>
        <dbReference type="Proteomes" id="UP001140560"/>
    </source>
</evidence>
<dbReference type="InterPro" id="IPR023168">
    <property type="entry name" value="GatB_Yqey_C_2"/>
</dbReference>
<comment type="similarity">
    <text evidence="1">Belongs to the AIM41 family.</text>
</comment>